<dbReference type="eggNOG" id="ENOG5033ACM">
    <property type="taxonomic scope" value="Bacteria"/>
</dbReference>
<keyword evidence="1" id="KW-0812">Transmembrane</keyword>
<feature type="signal peptide" evidence="2">
    <location>
        <begin position="1"/>
        <end position="20"/>
    </location>
</feature>
<evidence type="ECO:0000256" key="2">
    <source>
        <dbReference type="SAM" id="SignalP"/>
    </source>
</evidence>
<reference evidence="3" key="1">
    <citation type="journal article" date="2013" name="Lancet">
        <title>First case of E anophelis outbreak in an intensive-care unit.</title>
        <authorList>
            <person name="Teo J."/>
            <person name="Tan S.Y."/>
            <person name="Tay M."/>
            <person name="Ding Y."/>
            <person name="Kjelleberg S."/>
            <person name="Givskov M."/>
            <person name="Lin R.T."/>
            <person name="Yang L."/>
        </authorList>
    </citation>
    <scope>NUCLEOTIDE SEQUENCE [LARGE SCALE GENOMIC DNA]</scope>
    <source>
        <strain evidence="3">NUHP1</strain>
    </source>
</reference>
<gene>
    <name evidence="3" type="ORF">BD94_2384</name>
</gene>
<dbReference type="GeneID" id="56683450"/>
<evidence type="ECO:0000256" key="1">
    <source>
        <dbReference type="SAM" id="Phobius"/>
    </source>
</evidence>
<dbReference type="RefSeq" id="WP_009088244.1">
    <property type="nucleotide sequence ID" value="NZ_CP007547.1"/>
</dbReference>
<evidence type="ECO:0000313" key="4">
    <source>
        <dbReference type="Proteomes" id="UP000028933"/>
    </source>
</evidence>
<protein>
    <submittedName>
        <fullName evidence="3">Uncharacterized protein</fullName>
    </submittedName>
</protein>
<dbReference type="HOGENOM" id="CLU_200478_2_0_10"/>
<reference evidence="3" key="2">
    <citation type="journal article" date="2015" name="Genome Biol. Evol.">
        <title>Complete Genome Sequence and Transcriptomic Analysis of the Novel Pathogen Elizabethkingia anophelis in Response to Oxidative Stress.</title>
        <authorList>
            <person name="Li Y."/>
            <person name="Liu Y."/>
            <person name="Chew S.C."/>
            <person name="Tay M."/>
            <person name="Salido M.M."/>
            <person name="Teo J."/>
            <person name="Lauro F.M."/>
            <person name="Givskov M."/>
            <person name="Yang L."/>
        </authorList>
    </citation>
    <scope>NUCLEOTIDE SEQUENCE</scope>
    <source>
        <strain evidence="3">NUHP1</strain>
    </source>
</reference>
<keyword evidence="2" id="KW-0732">Signal</keyword>
<sequence>MKKNIQVVALLLIFSNLLLAQSGTTDSNSDIRDTVTNSGLGLGAIIAVVISWDRNKSILWAIIHGVLGWLYVIYFAIIRLIKGRD</sequence>
<feature type="chain" id="PRO_5001718076" evidence="2">
    <location>
        <begin position="21"/>
        <end position="85"/>
    </location>
</feature>
<keyword evidence="1" id="KW-1133">Transmembrane helix</keyword>
<organism evidence="3 4">
    <name type="scientific">Elizabethkingia anophelis NUHP1</name>
    <dbReference type="NCBI Taxonomy" id="1338011"/>
    <lineage>
        <taxon>Bacteria</taxon>
        <taxon>Pseudomonadati</taxon>
        <taxon>Bacteroidota</taxon>
        <taxon>Flavobacteriia</taxon>
        <taxon>Flavobacteriales</taxon>
        <taxon>Weeksellaceae</taxon>
        <taxon>Elizabethkingia</taxon>
    </lineage>
</organism>
<feature type="transmembrane region" description="Helical" evidence="1">
    <location>
        <begin position="58"/>
        <end position="81"/>
    </location>
</feature>
<evidence type="ECO:0000313" key="3">
    <source>
        <dbReference type="EMBL" id="AIL46159.1"/>
    </source>
</evidence>
<keyword evidence="1" id="KW-0472">Membrane</keyword>
<name>A0A077EIY9_9FLAO</name>
<dbReference type="STRING" id="1338011.BD94_2384"/>
<dbReference type="EMBL" id="CP007547">
    <property type="protein sequence ID" value="AIL46159.1"/>
    <property type="molecule type" value="Genomic_DNA"/>
</dbReference>
<dbReference type="KEGG" id="eao:BD94_2384"/>
<accession>A0A077EIY9</accession>
<proteinExistence type="predicted"/>
<dbReference type="AlphaFoldDB" id="A0A077EIY9"/>
<dbReference type="Proteomes" id="UP000028933">
    <property type="component" value="Chromosome"/>
</dbReference>